<dbReference type="Proteomes" id="UP000005316">
    <property type="component" value="Unassembled WGS sequence"/>
</dbReference>
<accession>F9DSJ4</accession>
<evidence type="ECO:0008006" key="3">
    <source>
        <dbReference type="Google" id="ProtNLM"/>
    </source>
</evidence>
<gene>
    <name evidence="1" type="ORF">HMPREF9372_1774</name>
</gene>
<evidence type="ECO:0000313" key="2">
    <source>
        <dbReference type="Proteomes" id="UP000005316"/>
    </source>
</evidence>
<evidence type="ECO:0000313" key="1">
    <source>
        <dbReference type="EMBL" id="EGQ26221.1"/>
    </source>
</evidence>
<proteinExistence type="predicted"/>
<dbReference type="HOGENOM" id="CLU_1133044_0_0_9"/>
<dbReference type="AlphaFoldDB" id="F9DSJ4"/>
<protein>
    <recommendedName>
        <fullName evidence="3">Apea-like HEPN domain-containing protein</fullName>
    </recommendedName>
</protein>
<organism evidence="1 2">
    <name type="scientific">Sporosarcina newyorkensis 2681</name>
    <dbReference type="NCBI Taxonomy" id="1027292"/>
    <lineage>
        <taxon>Bacteria</taxon>
        <taxon>Bacillati</taxon>
        <taxon>Bacillota</taxon>
        <taxon>Bacilli</taxon>
        <taxon>Bacillales</taxon>
        <taxon>Caryophanaceae</taxon>
        <taxon>Sporosarcina</taxon>
    </lineage>
</organism>
<dbReference type="eggNOG" id="ENOG5032M1U">
    <property type="taxonomic scope" value="Bacteria"/>
</dbReference>
<name>F9DSJ4_9BACL</name>
<sequence>MFYEANTILNVIDIMSKAQWQTEENKLLNYWIAIESLANISKTEKESKFHFIKESISNIYFLWEQYSPIHELFRATDIYSRSSFEKDEKINIPNDFQRDVGIYESRSEDSRVSLVKFYNRMEELKGYTTKEVFLEKIEDTIMFYKDNKNALTRLKEKRNEVKLTIDYIYKCRNQIVHNGYVDKNLVPYLVNFSEAYANSLFNRILEVYSDGEYNLQDYFTKELYDGIFLERKLANGNHYNLGLDK</sequence>
<reference evidence="1 2" key="1">
    <citation type="submission" date="2011-04" db="EMBL/GenBank/DDBJ databases">
        <authorList>
            <person name="Muzny D."/>
            <person name="Qin X."/>
            <person name="Deng J."/>
            <person name="Jiang H."/>
            <person name="Liu Y."/>
            <person name="Qu J."/>
            <person name="Song X.-Z."/>
            <person name="Zhang L."/>
            <person name="Thornton R."/>
            <person name="Coyle M."/>
            <person name="Francisco L."/>
            <person name="Jackson L."/>
            <person name="Javaid M."/>
            <person name="Korchina V."/>
            <person name="Kovar C."/>
            <person name="Mata R."/>
            <person name="Mathew T."/>
            <person name="Ngo R."/>
            <person name="Nguyen L."/>
            <person name="Nguyen N."/>
            <person name="Okwuonu G."/>
            <person name="Ongeri F."/>
            <person name="Pham C."/>
            <person name="Simmons D."/>
            <person name="Wilczek-Boney K."/>
            <person name="Hale W."/>
            <person name="Jakkamsetti A."/>
            <person name="Pham P."/>
            <person name="Ruth R."/>
            <person name="San Lucas F."/>
            <person name="Warren J."/>
            <person name="Zhang J."/>
            <person name="Zhao Z."/>
            <person name="Zhou C."/>
            <person name="Zhu D."/>
            <person name="Lee S."/>
            <person name="Bess C."/>
            <person name="Blankenburg K."/>
            <person name="Forbes L."/>
            <person name="Fu Q."/>
            <person name="Gubbala S."/>
            <person name="Hirani K."/>
            <person name="Jayaseelan J.C."/>
            <person name="Lara F."/>
            <person name="Munidasa M."/>
            <person name="Palculict T."/>
            <person name="Patil S."/>
            <person name="Pu L.-L."/>
            <person name="Saada N."/>
            <person name="Tang L."/>
            <person name="Weissenberger G."/>
            <person name="Zhu Y."/>
            <person name="Hemphill L."/>
            <person name="Shang Y."/>
            <person name="Youmans B."/>
            <person name="Ayvaz T."/>
            <person name="Ross M."/>
            <person name="Santibanez J."/>
            <person name="Aqrawi P."/>
            <person name="Gross S."/>
            <person name="Joshi V."/>
            <person name="Fowler G."/>
            <person name="Nazareth L."/>
            <person name="Reid J."/>
            <person name="Worley K."/>
            <person name="Petrosino J."/>
            <person name="Highlander S."/>
            <person name="Gibbs R."/>
        </authorList>
    </citation>
    <scope>NUCLEOTIDE SEQUENCE [LARGE SCALE GENOMIC DNA]</scope>
    <source>
        <strain evidence="1 2">2681</strain>
    </source>
</reference>
<comment type="caution">
    <text evidence="1">The sequence shown here is derived from an EMBL/GenBank/DDBJ whole genome shotgun (WGS) entry which is preliminary data.</text>
</comment>
<dbReference type="EMBL" id="AFPZ01000050">
    <property type="protein sequence ID" value="EGQ26221.1"/>
    <property type="molecule type" value="Genomic_DNA"/>
</dbReference>